<dbReference type="Pfam" id="PF07336">
    <property type="entry name" value="ABATE"/>
    <property type="match status" value="1"/>
</dbReference>
<evidence type="ECO:0000259" key="1">
    <source>
        <dbReference type="Pfam" id="PF11706"/>
    </source>
</evidence>
<reference evidence="2 3" key="1">
    <citation type="submission" date="2016-12" db="EMBL/GenBank/DDBJ databases">
        <title>The draft genome sequence of Actinophytocola sp. 11-183.</title>
        <authorList>
            <person name="Wang W."/>
            <person name="Yuan L."/>
        </authorList>
    </citation>
    <scope>NUCLEOTIDE SEQUENCE [LARGE SCALE GENOMIC DNA]</scope>
    <source>
        <strain evidence="2 3">11-183</strain>
    </source>
</reference>
<dbReference type="EMBL" id="MSIE01000030">
    <property type="protein sequence ID" value="OLF16279.1"/>
    <property type="molecule type" value="Genomic_DNA"/>
</dbReference>
<sequence length="213" mass="22847">MVETSRPAGVRELPIVGGHLALDFANTVDDPEGPARFDHVATYPGLLEWSVRVHTVSATDAERLAALPDPADALARAHTLRSALGALFAAVTDGAPPEPRHWAALRGFAAEAVANAELVPEGSGYTLGWPRPRRPESVLWPVAHAAVELLTAADLARVKRCAGCPWVFLDHSRNSSRRWCAMNDCGTHAKIRRYVARRAARRDQPAAGADTGG</sequence>
<dbReference type="STRING" id="1912961.BU204_16940"/>
<organism evidence="2 3">
    <name type="scientific">Actinophytocola xanthii</name>
    <dbReference type="NCBI Taxonomy" id="1912961"/>
    <lineage>
        <taxon>Bacteria</taxon>
        <taxon>Bacillati</taxon>
        <taxon>Actinomycetota</taxon>
        <taxon>Actinomycetes</taxon>
        <taxon>Pseudonocardiales</taxon>
        <taxon>Pseudonocardiaceae</taxon>
    </lineage>
</organism>
<name>A0A1Q8CPJ1_9PSEU</name>
<dbReference type="Gene3D" id="1.10.3300.10">
    <property type="entry name" value="Jann2411-like domain"/>
    <property type="match status" value="1"/>
</dbReference>
<dbReference type="InterPro" id="IPR021005">
    <property type="entry name" value="Znf_CGNR"/>
</dbReference>
<evidence type="ECO:0000313" key="2">
    <source>
        <dbReference type="EMBL" id="OLF16279.1"/>
    </source>
</evidence>
<dbReference type="PANTHER" id="PTHR35525:SF3">
    <property type="entry name" value="BLL6575 PROTEIN"/>
    <property type="match status" value="1"/>
</dbReference>
<keyword evidence="3" id="KW-1185">Reference proteome</keyword>
<feature type="domain" description="Zinc finger CGNR" evidence="1">
    <location>
        <begin position="157"/>
        <end position="198"/>
    </location>
</feature>
<dbReference type="InterPro" id="IPR010852">
    <property type="entry name" value="ABATE"/>
</dbReference>
<dbReference type="Pfam" id="PF11706">
    <property type="entry name" value="zf-CGNR"/>
    <property type="match status" value="1"/>
</dbReference>
<dbReference type="SUPFAM" id="SSF160904">
    <property type="entry name" value="Jann2411-like"/>
    <property type="match status" value="1"/>
</dbReference>
<dbReference type="Proteomes" id="UP000185596">
    <property type="component" value="Unassembled WGS sequence"/>
</dbReference>
<evidence type="ECO:0000313" key="3">
    <source>
        <dbReference type="Proteomes" id="UP000185596"/>
    </source>
</evidence>
<dbReference type="AlphaFoldDB" id="A0A1Q8CPJ1"/>
<protein>
    <recommendedName>
        <fullName evidence="1">Zinc finger CGNR domain-containing protein</fullName>
    </recommendedName>
</protein>
<dbReference type="PANTHER" id="PTHR35525">
    <property type="entry name" value="BLL6575 PROTEIN"/>
    <property type="match status" value="1"/>
</dbReference>
<gene>
    <name evidence="2" type="ORF">BU204_16940</name>
</gene>
<dbReference type="InterPro" id="IPR023286">
    <property type="entry name" value="ABATE_dom_sf"/>
</dbReference>
<comment type="caution">
    <text evidence="2">The sequence shown here is derived from an EMBL/GenBank/DDBJ whole genome shotgun (WGS) entry which is preliminary data.</text>
</comment>
<accession>A0A1Q8CPJ1</accession>
<proteinExistence type="predicted"/>